<dbReference type="RefSeq" id="WP_244411486.1">
    <property type="nucleotide sequence ID" value="NZ_AP025564.1"/>
</dbReference>
<reference evidence="1 2" key="1">
    <citation type="submission" date="2022-01" db="EMBL/GenBank/DDBJ databases">
        <title>Novel bile acid biosynthetic pathways are enriched in the microbiome of centenarians.</title>
        <authorList>
            <person name="Sato Y."/>
            <person name="Atarashi K."/>
            <person name="Plichta R.D."/>
            <person name="Arai Y."/>
            <person name="Sasajima S."/>
            <person name="Kearney M.S."/>
            <person name="Suda W."/>
            <person name="Takeshita K."/>
            <person name="Sasaki T."/>
            <person name="Okamoto S."/>
            <person name="Skelly N.A."/>
            <person name="Okamura Y."/>
            <person name="Vlamakis H."/>
            <person name="Li Y."/>
            <person name="Tanoue T."/>
            <person name="Takei H."/>
            <person name="Nittono H."/>
            <person name="Narushima S."/>
            <person name="Irie J."/>
            <person name="Itoh H."/>
            <person name="Moriya K."/>
            <person name="Sugiura Y."/>
            <person name="Suematsu M."/>
            <person name="Moritoki N."/>
            <person name="Shibata S."/>
            <person name="Littman R.D."/>
            <person name="Fischbach A.M."/>
            <person name="Uwamino Y."/>
            <person name="Inoue T."/>
            <person name="Honda A."/>
            <person name="Hattori M."/>
            <person name="Murai T."/>
            <person name="Xavier J.R."/>
            <person name="Hirose N."/>
            <person name="Honda K."/>
        </authorList>
    </citation>
    <scope>NUCLEOTIDE SEQUENCE [LARGE SCALE GENOMIC DNA]</scope>
    <source>
        <strain evidence="1 2">CE91-St30</strain>
    </source>
</reference>
<gene>
    <name evidence="1" type="ORF">CE91St30_02980</name>
</gene>
<name>A0ABN6MAC7_9ACTN</name>
<evidence type="ECO:0000313" key="2">
    <source>
        <dbReference type="Proteomes" id="UP001320544"/>
    </source>
</evidence>
<dbReference type="Proteomes" id="UP001320544">
    <property type="component" value="Chromosome"/>
</dbReference>
<evidence type="ECO:0000313" key="1">
    <source>
        <dbReference type="EMBL" id="BDE94965.1"/>
    </source>
</evidence>
<sequence length="51" mass="5823">MEEMGMTDMQFKDFLRGIIDDLKEAKTAGVSEEAEAKIEKLIKRFEAALED</sequence>
<protein>
    <submittedName>
        <fullName evidence="1">Uncharacterized protein</fullName>
    </submittedName>
</protein>
<keyword evidence="2" id="KW-1185">Reference proteome</keyword>
<accession>A0ABN6MAC7</accession>
<organism evidence="1 2">
    <name type="scientific">Raoultibacter timonensis</name>
    <dbReference type="NCBI Taxonomy" id="1907662"/>
    <lineage>
        <taxon>Bacteria</taxon>
        <taxon>Bacillati</taxon>
        <taxon>Actinomycetota</taxon>
        <taxon>Coriobacteriia</taxon>
        <taxon>Eggerthellales</taxon>
        <taxon>Eggerthellaceae</taxon>
        <taxon>Raoultibacter</taxon>
    </lineage>
</organism>
<dbReference type="EMBL" id="AP025564">
    <property type="protein sequence ID" value="BDE94965.1"/>
    <property type="molecule type" value="Genomic_DNA"/>
</dbReference>
<proteinExistence type="predicted"/>